<dbReference type="Pfam" id="PF02163">
    <property type="entry name" value="Peptidase_M50"/>
    <property type="match status" value="1"/>
</dbReference>
<keyword evidence="8" id="KW-0378">Hydrolase</keyword>
<evidence type="ECO:0000256" key="7">
    <source>
        <dbReference type="ARBA" id="ARBA00022723"/>
    </source>
</evidence>
<dbReference type="InterPro" id="IPR008915">
    <property type="entry name" value="Peptidase_M50"/>
</dbReference>
<dbReference type="GO" id="GO:0005886">
    <property type="term" value="C:plasma membrane"/>
    <property type="evidence" value="ECO:0007669"/>
    <property type="project" value="UniProtKB-SubCell"/>
</dbReference>
<evidence type="ECO:0000259" key="14">
    <source>
        <dbReference type="Pfam" id="PF02163"/>
    </source>
</evidence>
<evidence type="ECO:0000256" key="12">
    <source>
        <dbReference type="ARBA" id="ARBA00023136"/>
    </source>
</evidence>
<evidence type="ECO:0000256" key="1">
    <source>
        <dbReference type="ARBA" id="ARBA00001947"/>
    </source>
</evidence>
<evidence type="ECO:0000256" key="13">
    <source>
        <dbReference type="SAM" id="Phobius"/>
    </source>
</evidence>
<dbReference type="GO" id="GO:0046872">
    <property type="term" value="F:metal ion binding"/>
    <property type="evidence" value="ECO:0007669"/>
    <property type="project" value="UniProtKB-KW"/>
</dbReference>
<comment type="caution">
    <text evidence="15">The sequence shown here is derived from an EMBL/GenBank/DDBJ whole genome shotgun (WGS) entry which is preliminary data.</text>
</comment>
<feature type="transmembrane region" description="Helical" evidence="13">
    <location>
        <begin position="52"/>
        <end position="73"/>
    </location>
</feature>
<keyword evidence="11" id="KW-0482">Metalloprotease</keyword>
<dbReference type="PANTHER" id="PTHR35864:SF1">
    <property type="entry name" value="ZINC METALLOPROTEASE YWHC-RELATED"/>
    <property type="match status" value="1"/>
</dbReference>
<feature type="transmembrane region" description="Helical" evidence="13">
    <location>
        <begin position="180"/>
        <end position="202"/>
    </location>
</feature>
<sequence length="210" mass="23313">MQATDAVFFISILLMSVVIHEVSHGYVAEYFGDNTARLAGRLTLNPIKHLDIFGSIILPIFLFVSTMATGHPFVFGWAKPVPYNPNNLSNIKWGTIAVAGAGVLANIFIAIIFGVLIRFSHSFSLGESFYFITSSIVMINLALALFNLVPIPPLDGSKILFSLLPASFYPIILFLERYAFVFLIIFILFFVDILYPILSFSFNLVTGLTF</sequence>
<evidence type="ECO:0000256" key="9">
    <source>
        <dbReference type="ARBA" id="ARBA00022833"/>
    </source>
</evidence>
<evidence type="ECO:0000256" key="8">
    <source>
        <dbReference type="ARBA" id="ARBA00022801"/>
    </source>
</evidence>
<dbReference type="AlphaFoldDB" id="A0A1F6X8J4"/>
<keyword evidence="7" id="KW-0479">Metal-binding</keyword>
<dbReference type="EMBL" id="MFUW01000011">
    <property type="protein sequence ID" value="OGI90466.1"/>
    <property type="molecule type" value="Genomic_DNA"/>
</dbReference>
<feature type="transmembrane region" description="Helical" evidence="13">
    <location>
        <begin position="157"/>
        <end position="175"/>
    </location>
</feature>
<dbReference type="InterPro" id="IPR052348">
    <property type="entry name" value="Metallopeptidase_M50B"/>
</dbReference>
<evidence type="ECO:0000313" key="15">
    <source>
        <dbReference type="EMBL" id="OGI90466.1"/>
    </source>
</evidence>
<proteinExistence type="inferred from homology"/>
<keyword evidence="5" id="KW-0645">Protease</keyword>
<reference evidence="15 16" key="1">
    <citation type="journal article" date="2016" name="Nat. Commun.">
        <title>Thousands of microbial genomes shed light on interconnected biogeochemical processes in an aquifer system.</title>
        <authorList>
            <person name="Anantharaman K."/>
            <person name="Brown C.T."/>
            <person name="Hug L.A."/>
            <person name="Sharon I."/>
            <person name="Castelle C.J."/>
            <person name="Probst A.J."/>
            <person name="Thomas B.C."/>
            <person name="Singh A."/>
            <person name="Wilkins M.J."/>
            <person name="Karaoz U."/>
            <person name="Brodie E.L."/>
            <person name="Williams K.H."/>
            <person name="Hubbard S.S."/>
            <person name="Banfield J.F."/>
        </authorList>
    </citation>
    <scope>NUCLEOTIDE SEQUENCE [LARGE SCALE GENOMIC DNA]</scope>
</reference>
<evidence type="ECO:0000256" key="11">
    <source>
        <dbReference type="ARBA" id="ARBA00023049"/>
    </source>
</evidence>
<feature type="transmembrane region" description="Helical" evidence="13">
    <location>
        <begin position="6"/>
        <end position="31"/>
    </location>
</feature>
<evidence type="ECO:0000256" key="5">
    <source>
        <dbReference type="ARBA" id="ARBA00022670"/>
    </source>
</evidence>
<evidence type="ECO:0000256" key="6">
    <source>
        <dbReference type="ARBA" id="ARBA00022692"/>
    </source>
</evidence>
<name>A0A1F6X8J4_9BACT</name>
<feature type="transmembrane region" description="Helical" evidence="13">
    <location>
        <begin position="93"/>
        <end position="117"/>
    </location>
</feature>
<keyword evidence="6 13" id="KW-0812">Transmembrane</keyword>
<keyword evidence="4" id="KW-1003">Cell membrane</keyword>
<accession>A0A1F6X8J4</accession>
<evidence type="ECO:0000256" key="4">
    <source>
        <dbReference type="ARBA" id="ARBA00022475"/>
    </source>
</evidence>
<dbReference type="PANTHER" id="PTHR35864">
    <property type="entry name" value="ZINC METALLOPROTEASE MJ0611-RELATED"/>
    <property type="match status" value="1"/>
</dbReference>
<dbReference type="InterPro" id="IPR044537">
    <property type="entry name" value="Rip2-like"/>
</dbReference>
<keyword evidence="10 13" id="KW-1133">Transmembrane helix</keyword>
<dbReference type="GO" id="GO:0008237">
    <property type="term" value="F:metallopeptidase activity"/>
    <property type="evidence" value="ECO:0007669"/>
    <property type="project" value="UniProtKB-KW"/>
</dbReference>
<evidence type="ECO:0000256" key="10">
    <source>
        <dbReference type="ARBA" id="ARBA00022989"/>
    </source>
</evidence>
<evidence type="ECO:0000256" key="2">
    <source>
        <dbReference type="ARBA" id="ARBA00004651"/>
    </source>
</evidence>
<protein>
    <recommendedName>
        <fullName evidence="14">Peptidase M50 domain-containing protein</fullName>
    </recommendedName>
</protein>
<feature type="domain" description="Peptidase M50" evidence="14">
    <location>
        <begin position="132"/>
        <end position="168"/>
    </location>
</feature>
<keyword evidence="12 13" id="KW-0472">Membrane</keyword>
<comment type="similarity">
    <text evidence="3">Belongs to the peptidase M50B family.</text>
</comment>
<dbReference type="CDD" id="cd06158">
    <property type="entry name" value="S2P-M50_like_1"/>
    <property type="match status" value="1"/>
</dbReference>
<feature type="transmembrane region" description="Helical" evidence="13">
    <location>
        <begin position="129"/>
        <end position="151"/>
    </location>
</feature>
<organism evidence="15 16">
    <name type="scientific">Candidatus Nomurabacteria bacterium RIFCSPLOWO2_01_FULL_40_15</name>
    <dbReference type="NCBI Taxonomy" id="1801772"/>
    <lineage>
        <taxon>Bacteria</taxon>
        <taxon>Candidatus Nomuraibacteriota</taxon>
    </lineage>
</organism>
<comment type="subcellular location">
    <subcellularLocation>
        <location evidence="2">Cell membrane</location>
        <topology evidence="2">Multi-pass membrane protein</topology>
    </subcellularLocation>
</comment>
<dbReference type="GO" id="GO:0006508">
    <property type="term" value="P:proteolysis"/>
    <property type="evidence" value="ECO:0007669"/>
    <property type="project" value="UniProtKB-KW"/>
</dbReference>
<evidence type="ECO:0000313" key="16">
    <source>
        <dbReference type="Proteomes" id="UP000176814"/>
    </source>
</evidence>
<evidence type="ECO:0000256" key="3">
    <source>
        <dbReference type="ARBA" id="ARBA00007931"/>
    </source>
</evidence>
<gene>
    <name evidence="15" type="ORF">A2911_00680</name>
</gene>
<dbReference type="Proteomes" id="UP000176814">
    <property type="component" value="Unassembled WGS sequence"/>
</dbReference>
<keyword evidence="9" id="KW-0862">Zinc</keyword>
<comment type="cofactor">
    <cofactor evidence="1">
        <name>Zn(2+)</name>
        <dbReference type="ChEBI" id="CHEBI:29105"/>
    </cofactor>
</comment>